<accession>A0A2W1NJC1</accession>
<dbReference type="EMBL" id="QKSB01000002">
    <property type="protein sequence ID" value="PZE18056.1"/>
    <property type="molecule type" value="Genomic_DNA"/>
</dbReference>
<dbReference type="PANTHER" id="PTHR32282:SF15">
    <property type="entry name" value="PENICILLIN-BINDING PROTEIN 1C"/>
    <property type="match status" value="1"/>
</dbReference>
<dbReference type="SUPFAM" id="SSF53955">
    <property type="entry name" value="Lysozyme-like"/>
    <property type="match status" value="1"/>
</dbReference>
<dbReference type="PANTHER" id="PTHR32282">
    <property type="entry name" value="BINDING PROTEIN TRANSPEPTIDASE, PUTATIVE-RELATED"/>
    <property type="match status" value="1"/>
</dbReference>
<dbReference type="GO" id="GO:0008658">
    <property type="term" value="F:penicillin binding"/>
    <property type="evidence" value="ECO:0007669"/>
    <property type="project" value="InterPro"/>
</dbReference>
<dbReference type="InterPro" id="IPR050396">
    <property type="entry name" value="Glycosyltr_51/Transpeptidase"/>
</dbReference>
<organism evidence="15 16">
    <name type="scientific">Putridiphycobacter roseus</name>
    <dbReference type="NCBI Taxonomy" id="2219161"/>
    <lineage>
        <taxon>Bacteria</taxon>
        <taxon>Pseudomonadati</taxon>
        <taxon>Bacteroidota</taxon>
        <taxon>Flavobacteriia</taxon>
        <taxon>Flavobacteriales</taxon>
        <taxon>Crocinitomicaceae</taxon>
        <taxon>Putridiphycobacter</taxon>
    </lineage>
</organism>
<feature type="domain" description="Penicillin-binding protein transpeptidase" evidence="12">
    <location>
        <begin position="298"/>
        <end position="554"/>
    </location>
</feature>
<dbReference type="Proteomes" id="UP000249248">
    <property type="component" value="Unassembled WGS sequence"/>
</dbReference>
<proteinExistence type="inferred from homology"/>
<feature type="domain" description="Penicillin-binding C-terminal" evidence="14">
    <location>
        <begin position="677"/>
        <end position="765"/>
    </location>
</feature>
<evidence type="ECO:0000256" key="1">
    <source>
        <dbReference type="ARBA" id="ARBA00004752"/>
    </source>
</evidence>
<evidence type="ECO:0000313" key="16">
    <source>
        <dbReference type="Proteomes" id="UP000249248"/>
    </source>
</evidence>
<dbReference type="NCBIfam" id="TIGR02073">
    <property type="entry name" value="PBP_1c"/>
    <property type="match status" value="1"/>
</dbReference>
<evidence type="ECO:0000256" key="7">
    <source>
        <dbReference type="ARBA" id="ARBA00022679"/>
    </source>
</evidence>
<comment type="similarity">
    <text evidence="3">In the N-terminal section; belongs to the glycosyltransferase 51 family.</text>
</comment>
<dbReference type="Pfam" id="PF06832">
    <property type="entry name" value="BiPBP_C"/>
    <property type="match status" value="1"/>
</dbReference>
<evidence type="ECO:0000256" key="5">
    <source>
        <dbReference type="ARBA" id="ARBA00022670"/>
    </source>
</evidence>
<dbReference type="Pfam" id="PF00905">
    <property type="entry name" value="Transpeptidase"/>
    <property type="match status" value="1"/>
</dbReference>
<feature type="domain" description="Glycosyl transferase family 51" evidence="13">
    <location>
        <begin position="53"/>
        <end position="219"/>
    </location>
</feature>
<dbReference type="GO" id="GO:0030288">
    <property type="term" value="C:outer membrane-bounded periplasmic space"/>
    <property type="evidence" value="ECO:0007669"/>
    <property type="project" value="TreeGrafter"/>
</dbReference>
<keyword evidence="7" id="KW-0808">Transferase</keyword>
<dbReference type="GO" id="GO:0006508">
    <property type="term" value="P:proteolysis"/>
    <property type="evidence" value="ECO:0007669"/>
    <property type="project" value="UniProtKB-KW"/>
</dbReference>
<keyword evidence="6" id="KW-0328">Glycosyltransferase</keyword>
<dbReference type="InterPro" id="IPR009647">
    <property type="entry name" value="PBP_C"/>
</dbReference>
<keyword evidence="5" id="KW-0645">Protease</keyword>
<sequence>MKISKVNKRKLIGFALFSLIFYWCFPKQLFNDPYATILNDADGQLLSAKIAKDGQWRFPELDSVPKALADCILYFEDEYFYAHPGVNPVSMFRAIQQNIASGKTISGGSTITMQVLRMSRHNPKRTYWEKFKEIFLAIRMEFSYSKSEILNMYVSHAPYGGNVVGAEAAAWRYFNRPLSRLSWAEYATLAVLPNAPALIRPGKNSAALKAKRNRLLKKLMEHQVIDSTTYTLSLLEALPTKPNDLPSNAYHLLEYISRKGQAGKRIESTIDGTLQLQVSASLNAYVQHLQENSVNNACAMVIDLETANVKAYVGNANFAGANAAYVDLIQARRSSGSILKPFLYANAIQEGRIHPSTLLKDVPVSINGFSPSNFNKEYEGVVRAEKALARSLNVPATNLLKSYGMVRFYEQLKALGFTTIDRSADNYGLTLILGGAEVSLWEVAKTYANQARKLNAFFTEEKELKTGLRLIDSERLTKTALTYDYGTWWLISKALQEVQRPGIEGGWKKYSSSRKVAWKTGTSFGFRDAWAVGYDAKYLVAVWVGNAQGEGRPGLTGVSTAAPLMFNIFQRLPEQSWFESPESNLKYIHLCATSGLAPSPNCPTVQVTAPLQSKMPSSCTYHQVIHLNSAFQRVFKGCVKDSEITDSTWFVLSPIVSYYYKKSHPNYDNLPPYSKHCLQGDSEGLAIIYPQDQTEVIIPKNFDQTYEKIIVEATHHNANAQLFWHLDNTYVGKTKGNHALALDIKPGLHHLSIIDSQGNKISIQFKGH</sequence>
<reference evidence="15 16" key="1">
    <citation type="submission" date="2018-06" db="EMBL/GenBank/DDBJ databases">
        <title>The draft genome sequence of Crocinitomix sp. SM1701.</title>
        <authorList>
            <person name="Zhang X."/>
        </authorList>
    </citation>
    <scope>NUCLEOTIDE SEQUENCE [LARGE SCALE GENOMIC DNA]</scope>
    <source>
        <strain evidence="15 16">SM1701</strain>
    </source>
</reference>
<dbReference type="EC" id="2.4.99.28" evidence="10"/>
<dbReference type="InterPro" id="IPR001460">
    <property type="entry name" value="PCN-bd_Tpept"/>
</dbReference>
<evidence type="ECO:0000259" key="13">
    <source>
        <dbReference type="Pfam" id="PF00912"/>
    </source>
</evidence>
<dbReference type="RefSeq" id="WP_111062208.1">
    <property type="nucleotide sequence ID" value="NZ_JBHUCU010000002.1"/>
</dbReference>
<evidence type="ECO:0000259" key="12">
    <source>
        <dbReference type="Pfam" id="PF00905"/>
    </source>
</evidence>
<dbReference type="Gene3D" id="1.10.3810.10">
    <property type="entry name" value="Biosynthetic peptidoglycan transglycosylase-like"/>
    <property type="match status" value="1"/>
</dbReference>
<protein>
    <recommendedName>
        <fullName evidence="10">peptidoglycan glycosyltransferase</fullName>
        <ecNumber evidence="10">2.4.99.28</ecNumber>
    </recommendedName>
</protein>
<dbReference type="InterPro" id="IPR001264">
    <property type="entry name" value="Glyco_trans_51"/>
</dbReference>
<gene>
    <name evidence="15" type="primary">pbpC</name>
    <name evidence="15" type="ORF">DNU06_05410</name>
</gene>
<evidence type="ECO:0000256" key="8">
    <source>
        <dbReference type="ARBA" id="ARBA00022801"/>
    </source>
</evidence>
<name>A0A2W1NJC1_9FLAO</name>
<dbReference type="InterPro" id="IPR023346">
    <property type="entry name" value="Lysozyme-like_dom_sf"/>
</dbReference>
<evidence type="ECO:0000259" key="14">
    <source>
        <dbReference type="Pfam" id="PF06832"/>
    </source>
</evidence>
<evidence type="ECO:0000313" key="15">
    <source>
        <dbReference type="EMBL" id="PZE18056.1"/>
    </source>
</evidence>
<keyword evidence="8" id="KW-0378">Hydrolase</keyword>
<keyword evidence="16" id="KW-1185">Reference proteome</keyword>
<dbReference type="InterPro" id="IPR012338">
    <property type="entry name" value="Beta-lactam/transpept-like"/>
</dbReference>
<comment type="caution">
    <text evidence="15">The sequence shown here is derived from an EMBL/GenBank/DDBJ whole genome shotgun (WGS) entry which is preliminary data.</text>
</comment>
<evidence type="ECO:0000256" key="6">
    <source>
        <dbReference type="ARBA" id="ARBA00022676"/>
    </source>
</evidence>
<keyword evidence="9" id="KW-0511">Multifunctional enzyme</keyword>
<dbReference type="InterPro" id="IPR036950">
    <property type="entry name" value="PBP_transglycosylase"/>
</dbReference>
<dbReference type="OrthoDB" id="9766909at2"/>
<evidence type="ECO:0000256" key="3">
    <source>
        <dbReference type="ARBA" id="ARBA00007739"/>
    </source>
</evidence>
<comment type="catalytic activity">
    <reaction evidence="11">
        <text>[GlcNAc-(1-&gt;4)-Mur2Ac(oyl-L-Ala-gamma-D-Glu-L-Lys-D-Ala-D-Ala)](n)-di-trans,octa-cis-undecaprenyl diphosphate + beta-D-GlcNAc-(1-&gt;4)-Mur2Ac(oyl-L-Ala-gamma-D-Glu-L-Lys-D-Ala-D-Ala)-di-trans,octa-cis-undecaprenyl diphosphate = [GlcNAc-(1-&gt;4)-Mur2Ac(oyl-L-Ala-gamma-D-Glu-L-Lys-D-Ala-D-Ala)](n+1)-di-trans,octa-cis-undecaprenyl diphosphate + di-trans,octa-cis-undecaprenyl diphosphate + H(+)</text>
        <dbReference type="Rhea" id="RHEA:23708"/>
        <dbReference type="Rhea" id="RHEA-COMP:9602"/>
        <dbReference type="Rhea" id="RHEA-COMP:9603"/>
        <dbReference type="ChEBI" id="CHEBI:15378"/>
        <dbReference type="ChEBI" id="CHEBI:58405"/>
        <dbReference type="ChEBI" id="CHEBI:60033"/>
        <dbReference type="ChEBI" id="CHEBI:78435"/>
        <dbReference type="EC" id="2.4.99.28"/>
    </reaction>
</comment>
<keyword evidence="4" id="KW-0121">Carboxypeptidase</keyword>
<evidence type="ECO:0000256" key="2">
    <source>
        <dbReference type="ARBA" id="ARBA00007090"/>
    </source>
</evidence>
<dbReference type="GO" id="GO:0008955">
    <property type="term" value="F:peptidoglycan glycosyltransferase activity"/>
    <property type="evidence" value="ECO:0007669"/>
    <property type="project" value="UniProtKB-EC"/>
</dbReference>
<evidence type="ECO:0000256" key="10">
    <source>
        <dbReference type="ARBA" id="ARBA00044770"/>
    </source>
</evidence>
<dbReference type="GO" id="GO:0009252">
    <property type="term" value="P:peptidoglycan biosynthetic process"/>
    <property type="evidence" value="ECO:0007669"/>
    <property type="project" value="InterPro"/>
</dbReference>
<dbReference type="Gene3D" id="3.40.710.10">
    <property type="entry name" value="DD-peptidase/beta-lactamase superfamily"/>
    <property type="match status" value="1"/>
</dbReference>
<dbReference type="GO" id="GO:0004180">
    <property type="term" value="F:carboxypeptidase activity"/>
    <property type="evidence" value="ECO:0007669"/>
    <property type="project" value="UniProtKB-KW"/>
</dbReference>
<evidence type="ECO:0000256" key="11">
    <source>
        <dbReference type="ARBA" id="ARBA00049902"/>
    </source>
</evidence>
<evidence type="ECO:0000256" key="9">
    <source>
        <dbReference type="ARBA" id="ARBA00023268"/>
    </source>
</evidence>
<comment type="similarity">
    <text evidence="2">In the C-terminal section; belongs to the transpeptidase family.</text>
</comment>
<dbReference type="AlphaFoldDB" id="A0A2W1NJC1"/>
<dbReference type="Pfam" id="PF00912">
    <property type="entry name" value="Transgly"/>
    <property type="match status" value="1"/>
</dbReference>
<dbReference type="SUPFAM" id="SSF56601">
    <property type="entry name" value="beta-lactamase/transpeptidase-like"/>
    <property type="match status" value="1"/>
</dbReference>
<evidence type="ECO:0000256" key="4">
    <source>
        <dbReference type="ARBA" id="ARBA00022645"/>
    </source>
</evidence>
<comment type="pathway">
    <text evidence="1">Cell wall biogenesis; peptidoglycan biosynthesis.</text>
</comment>
<dbReference type="InterPro" id="IPR011815">
    <property type="entry name" value="PBP_1c"/>
</dbReference>